<dbReference type="AlphaFoldDB" id="A0A158JB72"/>
<sequence length="64" mass="7441">MDREIAKRLQWVRIYVETGHAGLVCARCGISRLTLRKWVTQYRETGEQRLQSHSQTPLNGQTGR</sequence>
<reference evidence="3" key="1">
    <citation type="submission" date="2016-01" db="EMBL/GenBank/DDBJ databases">
        <authorList>
            <person name="Peeters C."/>
        </authorList>
    </citation>
    <scope>NUCLEOTIDE SEQUENCE [LARGE SCALE GENOMIC DNA]</scope>
    <source>
        <strain evidence="3">LMG 22934</strain>
    </source>
</reference>
<dbReference type="InterPro" id="IPR009057">
    <property type="entry name" value="Homeodomain-like_sf"/>
</dbReference>
<keyword evidence="4" id="KW-1185">Reference proteome</keyword>
<proteinExistence type="predicted"/>
<accession>A0A158JB72</accession>
<organism evidence="3 4">
    <name type="scientific">Caballeronia humi</name>
    <dbReference type="NCBI Taxonomy" id="326474"/>
    <lineage>
        <taxon>Bacteria</taxon>
        <taxon>Pseudomonadati</taxon>
        <taxon>Pseudomonadota</taxon>
        <taxon>Betaproteobacteria</taxon>
        <taxon>Burkholderiales</taxon>
        <taxon>Burkholderiaceae</taxon>
        <taxon>Caballeronia</taxon>
    </lineage>
</organism>
<evidence type="ECO:0000256" key="1">
    <source>
        <dbReference type="SAM" id="MobiDB-lite"/>
    </source>
</evidence>
<gene>
    <name evidence="3" type="ORF">AWB65_06289</name>
</gene>
<comment type="caution">
    <text evidence="3">The sequence shown here is derived from an EMBL/GenBank/DDBJ whole genome shotgun (WGS) entry which is preliminary data.</text>
</comment>
<dbReference type="InterPro" id="IPR055247">
    <property type="entry name" value="InsJ-like_HTH"/>
</dbReference>
<evidence type="ECO:0000259" key="2">
    <source>
        <dbReference type="Pfam" id="PF13518"/>
    </source>
</evidence>
<dbReference type="SUPFAM" id="SSF46689">
    <property type="entry name" value="Homeodomain-like"/>
    <property type="match status" value="1"/>
</dbReference>
<feature type="region of interest" description="Disordered" evidence="1">
    <location>
        <begin position="45"/>
        <end position="64"/>
    </location>
</feature>
<evidence type="ECO:0000313" key="3">
    <source>
        <dbReference type="EMBL" id="SAL66088.1"/>
    </source>
</evidence>
<name>A0A158JB72_9BURK</name>
<feature type="compositionally biased region" description="Polar residues" evidence="1">
    <location>
        <begin position="48"/>
        <end position="64"/>
    </location>
</feature>
<dbReference type="Pfam" id="PF13518">
    <property type="entry name" value="HTH_28"/>
    <property type="match status" value="1"/>
</dbReference>
<evidence type="ECO:0000313" key="4">
    <source>
        <dbReference type="Proteomes" id="UP000054977"/>
    </source>
</evidence>
<dbReference type="EMBL" id="FCNW02000073">
    <property type="protein sequence ID" value="SAL66088.1"/>
    <property type="molecule type" value="Genomic_DNA"/>
</dbReference>
<protein>
    <recommendedName>
        <fullName evidence="2">Insertion element IS150 protein InsJ-like helix-turn-helix domain-containing protein</fullName>
    </recommendedName>
</protein>
<feature type="domain" description="Insertion element IS150 protein InsJ-like helix-turn-helix" evidence="2">
    <location>
        <begin position="7"/>
        <end position="51"/>
    </location>
</feature>
<dbReference type="Proteomes" id="UP000054977">
    <property type="component" value="Unassembled WGS sequence"/>
</dbReference>